<name>A0A1F5ZLI3_9BACT</name>
<protein>
    <recommendedName>
        <fullName evidence="3">Mannosyl-glycoprotein endo-beta-N-acetylglucosamidase-like domain-containing protein</fullName>
    </recommendedName>
</protein>
<evidence type="ECO:0000313" key="1">
    <source>
        <dbReference type="EMBL" id="OGG13330.1"/>
    </source>
</evidence>
<organism evidence="1 2">
    <name type="scientific">Candidatus Gottesmanbacteria bacterium RIFCSPHIGHO2_01_FULL_39_10</name>
    <dbReference type="NCBI Taxonomy" id="1798375"/>
    <lineage>
        <taxon>Bacteria</taxon>
        <taxon>Candidatus Gottesmaniibacteriota</taxon>
    </lineage>
</organism>
<dbReference type="STRING" id="1798375.A2773_00850"/>
<sequence length="178" mass="20151">MKKLIYFITFLTFLFIRSDTYASTGYIEADASARMEVSTLAVADQRAEVLKNYLEGFNSPLAPFASKFVSEADKYDIPWTWVPAISGIESTFGKHIPYNSYNAWGWANGEYAFKSWDEAIKIVTKTLKERYVDRGADTIDKIAPIYAPPSHTWAGKVQYFIGKIEAHENKADQLPISI</sequence>
<dbReference type="AlphaFoldDB" id="A0A1F5ZLI3"/>
<dbReference type="Proteomes" id="UP000177383">
    <property type="component" value="Unassembled WGS sequence"/>
</dbReference>
<dbReference type="SUPFAM" id="SSF53955">
    <property type="entry name" value="Lysozyme-like"/>
    <property type="match status" value="1"/>
</dbReference>
<dbReference type="InterPro" id="IPR023346">
    <property type="entry name" value="Lysozyme-like_dom_sf"/>
</dbReference>
<reference evidence="1 2" key="1">
    <citation type="journal article" date="2016" name="Nat. Commun.">
        <title>Thousands of microbial genomes shed light on interconnected biogeochemical processes in an aquifer system.</title>
        <authorList>
            <person name="Anantharaman K."/>
            <person name="Brown C.T."/>
            <person name="Hug L.A."/>
            <person name="Sharon I."/>
            <person name="Castelle C.J."/>
            <person name="Probst A.J."/>
            <person name="Thomas B.C."/>
            <person name="Singh A."/>
            <person name="Wilkins M.J."/>
            <person name="Karaoz U."/>
            <person name="Brodie E.L."/>
            <person name="Williams K.H."/>
            <person name="Hubbard S.S."/>
            <person name="Banfield J.F."/>
        </authorList>
    </citation>
    <scope>NUCLEOTIDE SEQUENCE [LARGE SCALE GENOMIC DNA]</scope>
</reference>
<gene>
    <name evidence="1" type="ORF">A2773_00850</name>
</gene>
<evidence type="ECO:0000313" key="2">
    <source>
        <dbReference type="Proteomes" id="UP000177383"/>
    </source>
</evidence>
<accession>A0A1F5ZLI3</accession>
<dbReference type="EMBL" id="MFJE01000056">
    <property type="protein sequence ID" value="OGG13330.1"/>
    <property type="molecule type" value="Genomic_DNA"/>
</dbReference>
<proteinExistence type="predicted"/>
<evidence type="ECO:0008006" key="3">
    <source>
        <dbReference type="Google" id="ProtNLM"/>
    </source>
</evidence>
<comment type="caution">
    <text evidence="1">The sequence shown here is derived from an EMBL/GenBank/DDBJ whole genome shotgun (WGS) entry which is preliminary data.</text>
</comment>